<dbReference type="PROSITE" id="PS51257">
    <property type="entry name" value="PROKAR_LIPOPROTEIN"/>
    <property type="match status" value="1"/>
</dbReference>
<dbReference type="InterPro" id="IPR029141">
    <property type="entry name" value="FimA_N"/>
</dbReference>
<comment type="similarity">
    <text evidence="2">Belongs to the bacteroidetes fimbrillin superfamily. FimA/Mfa1 family.</text>
</comment>
<keyword evidence="9" id="KW-1185">Reference proteome</keyword>
<evidence type="ECO:0000259" key="6">
    <source>
        <dbReference type="Pfam" id="PF06321"/>
    </source>
</evidence>
<keyword evidence="3 5" id="KW-0732">Signal</keyword>
<gene>
    <name evidence="8" type="ORF">CLV62_1399</name>
</gene>
<evidence type="ECO:0000256" key="5">
    <source>
        <dbReference type="SAM" id="SignalP"/>
    </source>
</evidence>
<protein>
    <submittedName>
        <fullName evidence="8">Major fimbrial subunit protein FimA</fullName>
    </submittedName>
</protein>
<dbReference type="Proteomes" id="UP000247973">
    <property type="component" value="Unassembled WGS sequence"/>
</dbReference>
<dbReference type="InterPro" id="IPR058822">
    <property type="entry name" value="Ig-like_FimD_3rd"/>
</dbReference>
<organism evidence="8 9">
    <name type="scientific">Dysgonomonas alginatilytica</name>
    <dbReference type="NCBI Taxonomy" id="1605892"/>
    <lineage>
        <taxon>Bacteria</taxon>
        <taxon>Pseudomonadati</taxon>
        <taxon>Bacteroidota</taxon>
        <taxon>Bacteroidia</taxon>
        <taxon>Bacteroidales</taxon>
        <taxon>Dysgonomonadaceae</taxon>
        <taxon>Dysgonomonas</taxon>
    </lineage>
</organism>
<evidence type="ECO:0000256" key="1">
    <source>
        <dbReference type="ARBA" id="ARBA00004561"/>
    </source>
</evidence>
<comment type="subcellular location">
    <subcellularLocation>
        <location evidence="1">Fimbrium</location>
    </subcellularLocation>
</comment>
<evidence type="ECO:0000256" key="2">
    <source>
        <dbReference type="ARBA" id="ARBA00006011"/>
    </source>
</evidence>
<feature type="chain" id="PRO_5015976857" evidence="5">
    <location>
        <begin position="28"/>
        <end position="667"/>
    </location>
</feature>
<feature type="domain" description="Major fimbrium tip subunit FimD third Ig-like" evidence="7">
    <location>
        <begin position="370"/>
        <end position="463"/>
    </location>
</feature>
<dbReference type="AlphaFoldDB" id="A0A2V3PQ93"/>
<evidence type="ECO:0000313" key="9">
    <source>
        <dbReference type="Proteomes" id="UP000247973"/>
    </source>
</evidence>
<accession>A0A2V3PQ93</accession>
<name>A0A2V3PQ93_9BACT</name>
<dbReference type="GO" id="GO:0009289">
    <property type="term" value="C:pilus"/>
    <property type="evidence" value="ECO:0007669"/>
    <property type="project" value="UniProtKB-SubCell"/>
</dbReference>
<evidence type="ECO:0000256" key="3">
    <source>
        <dbReference type="ARBA" id="ARBA00022729"/>
    </source>
</evidence>
<dbReference type="Pfam" id="PF06321">
    <property type="entry name" value="P_gingi_FimA"/>
    <property type="match status" value="1"/>
</dbReference>
<evidence type="ECO:0000259" key="7">
    <source>
        <dbReference type="Pfam" id="PF26306"/>
    </source>
</evidence>
<evidence type="ECO:0000313" key="8">
    <source>
        <dbReference type="EMBL" id="PXV59272.1"/>
    </source>
</evidence>
<feature type="domain" description="Major fimbrial subunit protein N-terminal" evidence="6">
    <location>
        <begin position="51"/>
        <end position="171"/>
    </location>
</feature>
<dbReference type="Pfam" id="PF26306">
    <property type="entry name" value="FimD_3rd"/>
    <property type="match status" value="1"/>
</dbReference>
<evidence type="ECO:0000256" key="4">
    <source>
        <dbReference type="ARBA" id="ARBA00023263"/>
    </source>
</evidence>
<comment type="caution">
    <text evidence="8">The sequence shown here is derived from an EMBL/GenBank/DDBJ whole genome shotgun (WGS) entry which is preliminary data.</text>
</comment>
<feature type="signal peptide" evidence="5">
    <location>
        <begin position="1"/>
        <end position="27"/>
    </location>
</feature>
<dbReference type="EMBL" id="QICL01000039">
    <property type="protein sequence ID" value="PXV59272.1"/>
    <property type="molecule type" value="Genomic_DNA"/>
</dbReference>
<sequence length="667" mass="72974">MTKDMKYNNIHIIRFAILMLLVLVSCAQDEEIDDPRITKGNAIMLKFTWPESQSTRSTAENGDDNLNENKITTLDVFIYQQNGDACIYYQHIVPSPALTGVGSYSKILDITQESFALNVNHSIYIVANYTGTIPSGGISLTALKALSVSALDTDKKQDSFIMDGTSNMVLNNGIIVNKEIPVTLKRAAAKIRVSMTYLNGLALTTGANITKRVMKYATNSSLIETGNAVTPSLLSMTGFTNQNSGAGNTSSIIAYSYANDWNTTVANETYMIVNVPVTVSGINYPNNYYRVPVNYRLADNDNANPTPETEAARQALYKLERNRLYDITAVIDKLGSTTPTTAVELTSNFTIQDWTTKQILVAVDAVNFIYVKDKTISLPNMTSFTTTFQSSSADVQITSITVNGVASANGSNGVTITWDSSAKSGNITINSTLPVNFVAKTIAFTVKNGSNLTQQVTVNQYPPLYLSADISANAPGGSDGQNNKNMYIMTSLVPNYSTLPNPDEFDEVFDTGYTHYAPNPTLGISYADYIRANAILGYPLTDASGSTITTDENNRRISPRFILASQYGVTGAASYADSKTKCDVYSETDATTGLTYTDWRMPTLAELYMIDILQNIKLSQVKKILEGPYYWSARSTQAVNFMDPRVGNSTNYNSYNAAVRCVRDMKN</sequence>
<reference evidence="8 9" key="1">
    <citation type="submission" date="2018-03" db="EMBL/GenBank/DDBJ databases">
        <title>Genomic Encyclopedia of Archaeal and Bacterial Type Strains, Phase II (KMG-II): from individual species to whole genera.</title>
        <authorList>
            <person name="Goeker M."/>
        </authorList>
    </citation>
    <scope>NUCLEOTIDE SEQUENCE [LARGE SCALE GENOMIC DNA]</scope>
    <source>
        <strain evidence="8 9">DSM 100214</strain>
    </source>
</reference>
<proteinExistence type="inferred from homology"/>
<keyword evidence="4" id="KW-0281">Fimbrium</keyword>